<organism evidence="2 3">
    <name type="scientific">Elysia marginata</name>
    <dbReference type="NCBI Taxonomy" id="1093978"/>
    <lineage>
        <taxon>Eukaryota</taxon>
        <taxon>Metazoa</taxon>
        <taxon>Spiralia</taxon>
        <taxon>Lophotrochozoa</taxon>
        <taxon>Mollusca</taxon>
        <taxon>Gastropoda</taxon>
        <taxon>Heterobranchia</taxon>
        <taxon>Euthyneura</taxon>
        <taxon>Panpulmonata</taxon>
        <taxon>Sacoglossa</taxon>
        <taxon>Placobranchoidea</taxon>
        <taxon>Plakobranchidae</taxon>
        <taxon>Elysia</taxon>
    </lineage>
</organism>
<feature type="region of interest" description="Disordered" evidence="1">
    <location>
        <begin position="1"/>
        <end position="26"/>
    </location>
</feature>
<evidence type="ECO:0000313" key="3">
    <source>
        <dbReference type="Proteomes" id="UP000762676"/>
    </source>
</evidence>
<dbReference type="EMBL" id="BMAT01009437">
    <property type="protein sequence ID" value="GFS06263.1"/>
    <property type="molecule type" value="Genomic_DNA"/>
</dbReference>
<dbReference type="Proteomes" id="UP000762676">
    <property type="component" value="Unassembled WGS sequence"/>
</dbReference>
<dbReference type="AlphaFoldDB" id="A0AAV4I9L3"/>
<comment type="caution">
    <text evidence="2">The sequence shown here is derived from an EMBL/GenBank/DDBJ whole genome shotgun (WGS) entry which is preliminary data.</text>
</comment>
<proteinExistence type="predicted"/>
<evidence type="ECO:0000313" key="2">
    <source>
        <dbReference type="EMBL" id="GFS06263.1"/>
    </source>
</evidence>
<evidence type="ECO:0000256" key="1">
    <source>
        <dbReference type="SAM" id="MobiDB-lite"/>
    </source>
</evidence>
<name>A0AAV4I9L3_9GAST</name>
<accession>A0AAV4I9L3</accession>
<sequence>MRPKSDEVYRGNCGSNGKKQRKDNHSNDVCRGRLSFSFTNDFRRRHFGTGIYFLKFLQLVVLTDAAGRGFSFFFSECGKSVRQKKSNADFFEDGKNCGFPQKCGRMEALRSYEL</sequence>
<protein>
    <submittedName>
        <fullName evidence="2">Uncharacterized protein</fullName>
    </submittedName>
</protein>
<reference evidence="2 3" key="1">
    <citation type="journal article" date="2021" name="Elife">
        <title>Chloroplast acquisition without the gene transfer in kleptoplastic sea slugs, Plakobranchus ocellatus.</title>
        <authorList>
            <person name="Maeda T."/>
            <person name="Takahashi S."/>
            <person name="Yoshida T."/>
            <person name="Shimamura S."/>
            <person name="Takaki Y."/>
            <person name="Nagai Y."/>
            <person name="Toyoda A."/>
            <person name="Suzuki Y."/>
            <person name="Arimoto A."/>
            <person name="Ishii H."/>
            <person name="Satoh N."/>
            <person name="Nishiyama T."/>
            <person name="Hasebe M."/>
            <person name="Maruyama T."/>
            <person name="Minagawa J."/>
            <person name="Obokata J."/>
            <person name="Shigenobu S."/>
        </authorList>
    </citation>
    <scope>NUCLEOTIDE SEQUENCE [LARGE SCALE GENOMIC DNA]</scope>
</reference>
<gene>
    <name evidence="2" type="ORF">ElyMa_004702100</name>
</gene>
<keyword evidence="3" id="KW-1185">Reference proteome</keyword>